<proteinExistence type="predicted"/>
<keyword evidence="3" id="KW-0804">Transcription</keyword>
<dbReference type="PATRIC" id="fig|1293439.3.peg.2047"/>
<dbReference type="InterPro" id="IPR046335">
    <property type="entry name" value="LacI/GalR-like_sensor"/>
</dbReference>
<accession>A0A0F5Q980</accession>
<dbReference type="InterPro" id="IPR000843">
    <property type="entry name" value="HTH_LacI"/>
</dbReference>
<organism evidence="5 6">
    <name type="scientific">Devosia epidermidihirudinis</name>
    <dbReference type="NCBI Taxonomy" id="1293439"/>
    <lineage>
        <taxon>Bacteria</taxon>
        <taxon>Pseudomonadati</taxon>
        <taxon>Pseudomonadota</taxon>
        <taxon>Alphaproteobacteria</taxon>
        <taxon>Hyphomicrobiales</taxon>
        <taxon>Devosiaceae</taxon>
        <taxon>Devosia</taxon>
    </lineage>
</organism>
<dbReference type="InterPro" id="IPR028082">
    <property type="entry name" value="Peripla_BP_I"/>
</dbReference>
<dbReference type="PROSITE" id="PS50932">
    <property type="entry name" value="HTH_LACI_2"/>
    <property type="match status" value="1"/>
</dbReference>
<dbReference type="Pfam" id="PF13377">
    <property type="entry name" value="Peripla_BP_3"/>
    <property type="match status" value="1"/>
</dbReference>
<dbReference type="Gene3D" id="1.10.260.40">
    <property type="entry name" value="lambda repressor-like DNA-binding domains"/>
    <property type="match status" value="1"/>
</dbReference>
<dbReference type="EMBL" id="LANJ01000019">
    <property type="protein sequence ID" value="KKC37313.1"/>
    <property type="molecule type" value="Genomic_DNA"/>
</dbReference>
<keyword evidence="1" id="KW-0805">Transcription regulation</keyword>
<keyword evidence="2" id="KW-0238">DNA-binding</keyword>
<comment type="caution">
    <text evidence="5">The sequence shown here is derived from an EMBL/GenBank/DDBJ whole genome shotgun (WGS) entry which is preliminary data.</text>
</comment>
<dbReference type="PANTHER" id="PTHR30146">
    <property type="entry name" value="LACI-RELATED TRANSCRIPTIONAL REPRESSOR"/>
    <property type="match status" value="1"/>
</dbReference>
<dbReference type="GO" id="GO:0003700">
    <property type="term" value="F:DNA-binding transcription factor activity"/>
    <property type="evidence" value="ECO:0007669"/>
    <property type="project" value="TreeGrafter"/>
</dbReference>
<dbReference type="PANTHER" id="PTHR30146:SF109">
    <property type="entry name" value="HTH-TYPE TRANSCRIPTIONAL REGULATOR GALS"/>
    <property type="match status" value="1"/>
</dbReference>
<evidence type="ECO:0000259" key="4">
    <source>
        <dbReference type="PROSITE" id="PS50932"/>
    </source>
</evidence>
<dbReference type="SUPFAM" id="SSF53822">
    <property type="entry name" value="Periplasmic binding protein-like I"/>
    <property type="match status" value="1"/>
</dbReference>
<sequence length="326" mass="35225">MTIKDIAAAAGVSLGTASNALSDRPSVGADLKERVLEAAKQLGYRRNLVAANLRRNTPRTFGLCIPALDNPFFCDIMQNIVSIAERNGFDVLVLETREDGRDEAAKLETLYANRVRGVFMVPTATWSGSHDPETPLIVVDRIRPTEGLPSVALDNVGAVKLAVDYLYDLGHRDIWLVVNSRSIWNTNLRAEGFEAAALGKDGIRARVIEVGLTARETADQLNAELALARPTAILTASGIATLGTLRALQDARLAMPDDISLLGFDDAPWMDVLRPSISVVAQPIEEIAAQAWALMQAQIASEGNGRHVELDARIITRESTGPAPTR</sequence>
<dbReference type="PROSITE" id="PS00356">
    <property type="entry name" value="HTH_LACI_1"/>
    <property type="match status" value="1"/>
</dbReference>
<dbReference type="SUPFAM" id="SSF47413">
    <property type="entry name" value="lambda repressor-like DNA-binding domains"/>
    <property type="match status" value="1"/>
</dbReference>
<reference evidence="5 6" key="1">
    <citation type="submission" date="2015-03" db="EMBL/GenBank/DDBJ databases">
        <authorList>
            <person name="Lepp D."/>
            <person name="Hassan Y.I."/>
            <person name="Li X.-Z."/>
            <person name="Zhou T."/>
        </authorList>
    </citation>
    <scope>NUCLEOTIDE SEQUENCE [LARGE SCALE GENOMIC DNA]</scope>
    <source>
        <strain evidence="5 6">E84</strain>
    </source>
</reference>
<evidence type="ECO:0000313" key="5">
    <source>
        <dbReference type="EMBL" id="KKC37313.1"/>
    </source>
</evidence>
<dbReference type="Proteomes" id="UP000033411">
    <property type="component" value="Unassembled WGS sequence"/>
</dbReference>
<evidence type="ECO:0000256" key="2">
    <source>
        <dbReference type="ARBA" id="ARBA00023125"/>
    </source>
</evidence>
<evidence type="ECO:0000313" key="6">
    <source>
        <dbReference type="Proteomes" id="UP000033411"/>
    </source>
</evidence>
<dbReference type="SMART" id="SM00354">
    <property type="entry name" value="HTH_LACI"/>
    <property type="match status" value="1"/>
</dbReference>
<evidence type="ECO:0000256" key="1">
    <source>
        <dbReference type="ARBA" id="ARBA00023015"/>
    </source>
</evidence>
<dbReference type="Pfam" id="PF00356">
    <property type="entry name" value="LacI"/>
    <property type="match status" value="1"/>
</dbReference>
<gene>
    <name evidence="5" type="ORF">WH87_12225</name>
</gene>
<name>A0A0F5Q980_9HYPH</name>
<keyword evidence="6" id="KW-1185">Reference proteome</keyword>
<dbReference type="InterPro" id="IPR010982">
    <property type="entry name" value="Lambda_DNA-bd_dom_sf"/>
</dbReference>
<protein>
    <recommendedName>
        <fullName evidence="4">HTH lacI-type domain-containing protein</fullName>
    </recommendedName>
</protein>
<dbReference type="CDD" id="cd01392">
    <property type="entry name" value="HTH_LacI"/>
    <property type="match status" value="1"/>
</dbReference>
<feature type="domain" description="HTH lacI-type" evidence="4">
    <location>
        <begin position="1"/>
        <end position="55"/>
    </location>
</feature>
<dbReference type="GO" id="GO:0000976">
    <property type="term" value="F:transcription cis-regulatory region binding"/>
    <property type="evidence" value="ECO:0007669"/>
    <property type="project" value="TreeGrafter"/>
</dbReference>
<dbReference type="Gene3D" id="3.40.50.2300">
    <property type="match status" value="2"/>
</dbReference>
<dbReference type="CDD" id="cd06267">
    <property type="entry name" value="PBP1_LacI_sugar_binding-like"/>
    <property type="match status" value="1"/>
</dbReference>
<dbReference type="STRING" id="1293439.WH87_12225"/>
<evidence type="ECO:0000256" key="3">
    <source>
        <dbReference type="ARBA" id="ARBA00023163"/>
    </source>
</evidence>
<dbReference type="AlphaFoldDB" id="A0A0F5Q980"/>